<keyword evidence="1" id="KW-0812">Transmembrane</keyword>
<sequence length="68" mass="7668">MSGYYILGCALFFIYLGVKEKRKALSSETLQADENKAQLTKQLTRSKLLIFSGSLMLSAQLLFLFTEV</sequence>
<accession>A0ABY9TER6</accession>
<reference evidence="3" key="1">
    <citation type="submission" date="2023-09" db="EMBL/GenBank/DDBJ databases">
        <authorList>
            <person name="Li S."/>
            <person name="Li X."/>
            <person name="Zhang C."/>
            <person name="Zhao Z."/>
        </authorList>
    </citation>
    <scope>NUCLEOTIDE SEQUENCE [LARGE SCALE GENOMIC DNA]</scope>
    <source>
        <strain evidence="3">SQ345</strain>
    </source>
</reference>
<keyword evidence="1" id="KW-0472">Membrane</keyword>
<gene>
    <name evidence="2" type="ORF">RI845_12135</name>
</gene>
<protein>
    <submittedName>
        <fullName evidence="2">Uncharacterized protein</fullName>
    </submittedName>
</protein>
<dbReference type="Proteomes" id="UP001248581">
    <property type="component" value="Chromosome"/>
</dbReference>
<evidence type="ECO:0000313" key="2">
    <source>
        <dbReference type="EMBL" id="WNC67267.1"/>
    </source>
</evidence>
<evidence type="ECO:0000256" key="1">
    <source>
        <dbReference type="SAM" id="Phobius"/>
    </source>
</evidence>
<evidence type="ECO:0000313" key="3">
    <source>
        <dbReference type="Proteomes" id="UP001248581"/>
    </source>
</evidence>
<organism evidence="2 3">
    <name type="scientific">Thalassotalea nanhaiensis</name>
    <dbReference type="NCBI Taxonomy" id="3065648"/>
    <lineage>
        <taxon>Bacteria</taxon>
        <taxon>Pseudomonadati</taxon>
        <taxon>Pseudomonadota</taxon>
        <taxon>Gammaproteobacteria</taxon>
        <taxon>Alteromonadales</taxon>
        <taxon>Colwelliaceae</taxon>
        <taxon>Thalassotalea</taxon>
    </lineage>
</organism>
<feature type="transmembrane region" description="Helical" evidence="1">
    <location>
        <begin position="48"/>
        <end position="66"/>
    </location>
</feature>
<dbReference type="RefSeq" id="WP_348386431.1">
    <property type="nucleotide sequence ID" value="NZ_CP134146.1"/>
</dbReference>
<proteinExistence type="predicted"/>
<name>A0ABY9TER6_9GAMM</name>
<dbReference type="EMBL" id="CP134146">
    <property type="protein sequence ID" value="WNC67267.1"/>
    <property type="molecule type" value="Genomic_DNA"/>
</dbReference>
<keyword evidence="3" id="KW-1185">Reference proteome</keyword>
<keyword evidence="1" id="KW-1133">Transmembrane helix</keyword>